<name>E1KRL3_9BACT</name>
<evidence type="ECO:0000313" key="1">
    <source>
        <dbReference type="EMBL" id="EFL45881.1"/>
    </source>
</evidence>
<accession>E1KRL3</accession>
<dbReference type="Proteomes" id="UP000003610">
    <property type="component" value="Unassembled WGS sequence"/>
</dbReference>
<evidence type="ECO:0000313" key="2">
    <source>
        <dbReference type="Proteomes" id="UP000003610"/>
    </source>
</evidence>
<protein>
    <recommendedName>
        <fullName evidence="3">Lipoprotein</fullName>
    </recommendedName>
</protein>
<proteinExistence type="predicted"/>
<organism evidence="1 2">
    <name type="scientific">Prevotella disiens FB035-09AN</name>
    <dbReference type="NCBI Taxonomy" id="866771"/>
    <lineage>
        <taxon>Bacteria</taxon>
        <taxon>Pseudomonadati</taxon>
        <taxon>Bacteroidota</taxon>
        <taxon>Bacteroidia</taxon>
        <taxon>Bacteroidales</taxon>
        <taxon>Prevotellaceae</taxon>
        <taxon>Prevotella</taxon>
    </lineage>
</organism>
<dbReference type="RefSeq" id="WP_004356989.1">
    <property type="nucleotide sequence ID" value="NZ_AEDO01000038.1"/>
</dbReference>
<sequence length="263" mass="31033">MKHIHIIKLLLISSLLVSCRNNNVKEILTGDRYRYWYNESDTILNLPLYLIFNKDGQLQVKSQDERGRLQDFVFSHDVEWAHRWSIKNDTLLYMGLYDNYFVISRYNDSMVILTQNNQNIVLHAIRDPRMFIQNIHAKRKNIIDSIQCINYDIRIDRICPNGNNYILKDISSSVEISKADMNIITPQRGDRLVKEKNYVLLNRITNDSIYLYRYIVLGEHPVLSILQSGEKRISYKEMGFIRDKCIASKINSSLKFEYMATQP</sequence>
<comment type="caution">
    <text evidence="1">The sequence shown here is derived from an EMBL/GenBank/DDBJ whole genome shotgun (WGS) entry which is preliminary data.</text>
</comment>
<dbReference type="PROSITE" id="PS51257">
    <property type="entry name" value="PROKAR_LIPOPROTEIN"/>
    <property type="match status" value="1"/>
</dbReference>
<dbReference type="AlphaFoldDB" id="E1KRL3"/>
<dbReference type="EMBL" id="AEDO01000038">
    <property type="protein sequence ID" value="EFL45881.1"/>
    <property type="molecule type" value="Genomic_DNA"/>
</dbReference>
<gene>
    <name evidence="1" type="ORF">HMPREF9296_1372</name>
</gene>
<evidence type="ECO:0008006" key="3">
    <source>
        <dbReference type="Google" id="ProtNLM"/>
    </source>
</evidence>
<reference evidence="1 2" key="1">
    <citation type="submission" date="2010-08" db="EMBL/GenBank/DDBJ databases">
        <authorList>
            <person name="Durkin A.S."/>
            <person name="Madupu R."/>
            <person name="Torralba M."/>
            <person name="Gillis M."/>
            <person name="Methe B."/>
            <person name="Sutton G."/>
            <person name="Nelson K.E."/>
        </authorList>
    </citation>
    <scope>NUCLEOTIDE SEQUENCE [LARGE SCALE GENOMIC DNA]</scope>
    <source>
        <strain evidence="1 2">FB035-09AN</strain>
    </source>
</reference>